<accession>A0ABY4V852</accession>
<proteinExistence type="predicted"/>
<keyword evidence="2" id="KW-1185">Reference proteome</keyword>
<evidence type="ECO:0000313" key="1">
    <source>
        <dbReference type="EMBL" id="USD20464.1"/>
    </source>
</evidence>
<organism evidence="1 2">
    <name type="scientific">Microbulbifer variabilis</name>
    <dbReference type="NCBI Taxonomy" id="266805"/>
    <lineage>
        <taxon>Bacteria</taxon>
        <taxon>Pseudomonadati</taxon>
        <taxon>Pseudomonadota</taxon>
        <taxon>Gammaproteobacteria</taxon>
        <taxon>Cellvibrionales</taxon>
        <taxon>Microbulbiferaceae</taxon>
        <taxon>Microbulbifer</taxon>
    </lineage>
</organism>
<reference evidence="1" key="1">
    <citation type="submission" date="2022-02" db="EMBL/GenBank/DDBJ databases">
        <title>Coral-associated bacteria.</title>
        <authorList>
            <person name="Tang K."/>
            <person name="Wang X."/>
        </authorList>
    </citation>
    <scope>NUCLEOTIDE SEQUENCE</scope>
    <source>
        <strain evidence="1">SCSIO 43006</strain>
    </source>
</reference>
<dbReference type="Proteomes" id="UP001055658">
    <property type="component" value="Chromosome"/>
</dbReference>
<dbReference type="RefSeq" id="WP_252082835.1">
    <property type="nucleotide sequence ID" value="NZ_CP092418.1"/>
</dbReference>
<sequence>MNVFKRLEELSNDGSFYLKAFDLSFQPFEVESDLSIFSALATELETEHAGYETLLLDVNWRSHLIACMCLIVSENKSHLEELKNRFKNGSMVSPQIAVAMARLHFREMMDFFPSYINGGHGPESSTQIGAALVLLQSMFVREFTFPKSQLNIERFYLGLSVAQHHSGFWLKHRGSARG</sequence>
<name>A0ABY4V852_9GAMM</name>
<protein>
    <submittedName>
        <fullName evidence="1">Uncharacterized protein</fullName>
    </submittedName>
</protein>
<evidence type="ECO:0000313" key="2">
    <source>
        <dbReference type="Proteomes" id="UP001055658"/>
    </source>
</evidence>
<gene>
    <name evidence="1" type="ORF">MJO52_15470</name>
</gene>
<dbReference type="EMBL" id="CP092418">
    <property type="protein sequence ID" value="USD20464.1"/>
    <property type="molecule type" value="Genomic_DNA"/>
</dbReference>